<dbReference type="Gene3D" id="1.25.10.10">
    <property type="entry name" value="Leucine-rich Repeat Variant"/>
    <property type="match status" value="1"/>
</dbReference>
<name>A0A0L0FLE8_9EUKA</name>
<evidence type="ECO:0000313" key="1">
    <source>
        <dbReference type="EMBL" id="KNC77602.1"/>
    </source>
</evidence>
<dbReference type="Proteomes" id="UP000054560">
    <property type="component" value="Unassembled WGS sequence"/>
</dbReference>
<dbReference type="AlphaFoldDB" id="A0A0L0FLE8"/>
<organism evidence="1 2">
    <name type="scientific">Sphaeroforma arctica JP610</name>
    <dbReference type="NCBI Taxonomy" id="667725"/>
    <lineage>
        <taxon>Eukaryota</taxon>
        <taxon>Ichthyosporea</taxon>
        <taxon>Ichthyophonida</taxon>
        <taxon>Sphaeroforma</taxon>
    </lineage>
</organism>
<dbReference type="RefSeq" id="XP_014151504.1">
    <property type="nucleotide sequence ID" value="XM_014296029.1"/>
</dbReference>
<dbReference type="EMBL" id="KQ242683">
    <property type="protein sequence ID" value="KNC77602.1"/>
    <property type="molecule type" value="Genomic_DNA"/>
</dbReference>
<proteinExistence type="predicted"/>
<accession>A0A0L0FLE8</accession>
<gene>
    <name evidence="1" type="ORF">SARC_09934</name>
</gene>
<dbReference type="OrthoDB" id="5574975at2759"/>
<sequence length="160" mass="17705">MTTSKGLHTSICFIHHEFCYGAHLNARKGGLIGLAGVAIALDEKISDYVADLMLPMMGCLSDPDSRVRYYACEALYNVAKVGRGGILPFFNETFDKLCKLSADSDANVRNGADLLDRLVKDIVLETTAFDVRAFIPLLKERVYVVNPCARQFIVSWIQAL</sequence>
<dbReference type="STRING" id="667725.A0A0L0FLE8"/>
<dbReference type="InterPro" id="IPR011989">
    <property type="entry name" value="ARM-like"/>
</dbReference>
<evidence type="ECO:0000313" key="2">
    <source>
        <dbReference type="Proteomes" id="UP000054560"/>
    </source>
</evidence>
<dbReference type="PANTHER" id="PTHR16023">
    <property type="entry name" value="TAX1 BINDING PROTEIN-RELATED"/>
    <property type="match status" value="1"/>
</dbReference>
<dbReference type="InterPro" id="IPR016024">
    <property type="entry name" value="ARM-type_fold"/>
</dbReference>
<dbReference type="GO" id="GO:0070772">
    <property type="term" value="C:PAS complex"/>
    <property type="evidence" value="ECO:0007669"/>
    <property type="project" value="InterPro"/>
</dbReference>
<dbReference type="GeneID" id="25910438"/>
<dbReference type="PANTHER" id="PTHR16023:SF0">
    <property type="entry name" value="PROTEIN VAC14 HOMOLOG"/>
    <property type="match status" value="1"/>
</dbReference>
<dbReference type="SUPFAM" id="SSF48371">
    <property type="entry name" value="ARM repeat"/>
    <property type="match status" value="1"/>
</dbReference>
<dbReference type="eggNOG" id="KOG0212">
    <property type="taxonomic scope" value="Eukaryota"/>
</dbReference>
<reference evidence="1 2" key="1">
    <citation type="submission" date="2011-02" db="EMBL/GenBank/DDBJ databases">
        <title>The Genome Sequence of Sphaeroforma arctica JP610.</title>
        <authorList>
            <consortium name="The Broad Institute Genome Sequencing Platform"/>
            <person name="Russ C."/>
            <person name="Cuomo C."/>
            <person name="Young S.K."/>
            <person name="Zeng Q."/>
            <person name="Gargeya S."/>
            <person name="Alvarado L."/>
            <person name="Berlin A."/>
            <person name="Chapman S.B."/>
            <person name="Chen Z."/>
            <person name="Freedman E."/>
            <person name="Gellesch M."/>
            <person name="Goldberg J."/>
            <person name="Griggs A."/>
            <person name="Gujja S."/>
            <person name="Heilman E."/>
            <person name="Heiman D."/>
            <person name="Howarth C."/>
            <person name="Mehta T."/>
            <person name="Neiman D."/>
            <person name="Pearson M."/>
            <person name="Roberts A."/>
            <person name="Saif S."/>
            <person name="Shea T."/>
            <person name="Shenoy N."/>
            <person name="Sisk P."/>
            <person name="Stolte C."/>
            <person name="Sykes S."/>
            <person name="White J."/>
            <person name="Yandava C."/>
            <person name="Burger G."/>
            <person name="Gray M.W."/>
            <person name="Holland P.W.H."/>
            <person name="King N."/>
            <person name="Lang F.B.F."/>
            <person name="Roger A.J."/>
            <person name="Ruiz-Trillo I."/>
            <person name="Haas B."/>
            <person name="Nusbaum C."/>
            <person name="Birren B."/>
        </authorList>
    </citation>
    <scope>NUCLEOTIDE SEQUENCE [LARGE SCALE GENOMIC DNA]</scope>
    <source>
        <strain evidence="1 2">JP610</strain>
    </source>
</reference>
<dbReference type="Pfam" id="PF12755">
    <property type="entry name" value="Vac14_Fab1_bd"/>
    <property type="match status" value="1"/>
</dbReference>
<protein>
    <recommendedName>
        <fullName evidence="3">Vacuolar protein 14 C-terminal Fig4-binding domain-containing protein</fullName>
    </recommendedName>
</protein>
<evidence type="ECO:0008006" key="3">
    <source>
        <dbReference type="Google" id="ProtNLM"/>
    </source>
</evidence>
<dbReference type="GO" id="GO:0006661">
    <property type="term" value="P:phosphatidylinositol biosynthetic process"/>
    <property type="evidence" value="ECO:0007669"/>
    <property type="project" value="InterPro"/>
</dbReference>
<feature type="non-terminal residue" evidence="1">
    <location>
        <position position="160"/>
    </location>
</feature>
<dbReference type="GO" id="GO:0010008">
    <property type="term" value="C:endosome membrane"/>
    <property type="evidence" value="ECO:0007669"/>
    <property type="project" value="TreeGrafter"/>
</dbReference>
<keyword evidence="2" id="KW-1185">Reference proteome</keyword>
<dbReference type="InterPro" id="IPR026825">
    <property type="entry name" value="Vac14"/>
</dbReference>